<dbReference type="STRING" id="48467.SAMN02745166_01486"/>
<organism evidence="2 3">
    <name type="scientific">Prosthecobacter debontii</name>
    <dbReference type="NCBI Taxonomy" id="48467"/>
    <lineage>
        <taxon>Bacteria</taxon>
        <taxon>Pseudomonadati</taxon>
        <taxon>Verrucomicrobiota</taxon>
        <taxon>Verrucomicrobiia</taxon>
        <taxon>Verrucomicrobiales</taxon>
        <taxon>Verrucomicrobiaceae</taxon>
        <taxon>Prosthecobacter</taxon>
    </lineage>
</organism>
<reference evidence="3" key="1">
    <citation type="submission" date="2017-02" db="EMBL/GenBank/DDBJ databases">
        <authorList>
            <person name="Varghese N."/>
            <person name="Submissions S."/>
        </authorList>
    </citation>
    <scope>NUCLEOTIDE SEQUENCE [LARGE SCALE GENOMIC DNA]</scope>
    <source>
        <strain evidence="3">ATCC 700200</strain>
    </source>
</reference>
<accession>A0A1T4XI57</accession>
<dbReference type="AlphaFoldDB" id="A0A1T4XI57"/>
<dbReference type="InterPro" id="IPR021737">
    <property type="entry name" value="Phage_phiKZ_Orf197"/>
</dbReference>
<name>A0A1T4XI57_9BACT</name>
<feature type="transmembrane region" description="Helical" evidence="1">
    <location>
        <begin position="28"/>
        <end position="53"/>
    </location>
</feature>
<evidence type="ECO:0008006" key="4">
    <source>
        <dbReference type="Google" id="ProtNLM"/>
    </source>
</evidence>
<keyword evidence="1" id="KW-0812">Transmembrane</keyword>
<dbReference type="OrthoDB" id="5122730at2"/>
<feature type="transmembrane region" description="Helical" evidence="1">
    <location>
        <begin position="65"/>
        <end position="86"/>
    </location>
</feature>
<dbReference type="RefSeq" id="WP_078812688.1">
    <property type="nucleotide sequence ID" value="NZ_FUYE01000004.1"/>
</dbReference>
<gene>
    <name evidence="2" type="ORF">SAMN02745166_01486</name>
</gene>
<protein>
    <recommendedName>
        <fullName evidence="4">DUF3307 domain-containing protein</fullName>
    </recommendedName>
</protein>
<evidence type="ECO:0000256" key="1">
    <source>
        <dbReference type="SAM" id="Phobius"/>
    </source>
</evidence>
<dbReference type="Proteomes" id="UP000190774">
    <property type="component" value="Unassembled WGS sequence"/>
</dbReference>
<evidence type="ECO:0000313" key="2">
    <source>
        <dbReference type="EMBL" id="SKA88785.1"/>
    </source>
</evidence>
<proteinExistence type="predicted"/>
<keyword evidence="1" id="KW-1133">Transmembrane helix</keyword>
<evidence type="ECO:0000313" key="3">
    <source>
        <dbReference type="Proteomes" id="UP000190774"/>
    </source>
</evidence>
<keyword evidence="3" id="KW-1185">Reference proteome</keyword>
<keyword evidence="1" id="KW-0472">Membrane</keyword>
<dbReference type="EMBL" id="FUYE01000004">
    <property type="protein sequence ID" value="SKA88785.1"/>
    <property type="molecule type" value="Genomic_DNA"/>
</dbReference>
<sequence length="140" mass="16201">MIQLILHLFGDYVTQSDWMAQNKTKSTWAAFCHALVYSLPFALIASLPAWLVIFSTHLLIDRYHVARFVVYLKNIIFSPAGCLWWYSTEVRRTAMDKLHWCDCSGTGYHKDAPPWLAVWLLIAADNTLHLAINYASIRWL</sequence>
<dbReference type="Pfam" id="PF11750">
    <property type="entry name" value="DUF3307"/>
    <property type="match status" value="1"/>
</dbReference>